<keyword evidence="5 8" id="KW-0812">Transmembrane</keyword>
<dbReference type="Proteomes" id="UP000503096">
    <property type="component" value="Chromosome"/>
</dbReference>
<evidence type="ECO:0000256" key="2">
    <source>
        <dbReference type="ARBA" id="ARBA00010145"/>
    </source>
</evidence>
<feature type="transmembrane region" description="Helical" evidence="8">
    <location>
        <begin position="160"/>
        <end position="181"/>
    </location>
</feature>
<comment type="similarity">
    <text evidence="2">Belongs to the auxin efflux carrier (TC 2.A.69) family.</text>
</comment>
<evidence type="ECO:0000256" key="6">
    <source>
        <dbReference type="ARBA" id="ARBA00022989"/>
    </source>
</evidence>
<feature type="transmembrane region" description="Helical" evidence="8">
    <location>
        <begin position="245"/>
        <end position="264"/>
    </location>
</feature>
<dbReference type="InterPro" id="IPR004776">
    <property type="entry name" value="Mem_transp_PIN-like"/>
</dbReference>
<dbReference type="Pfam" id="PF03547">
    <property type="entry name" value="Mem_trans"/>
    <property type="match status" value="2"/>
</dbReference>
<dbReference type="RefSeq" id="WP_171164893.1">
    <property type="nucleotide sequence ID" value="NZ_CP053073.1"/>
</dbReference>
<protein>
    <recommendedName>
        <fullName evidence="11">AEC family transporter</fullName>
    </recommendedName>
</protein>
<comment type="subcellular location">
    <subcellularLocation>
        <location evidence="1">Cell membrane</location>
        <topology evidence="1">Multi-pass membrane protein</topology>
    </subcellularLocation>
</comment>
<dbReference type="FunCoup" id="A0A6M4HF11">
    <property type="interactions" value="161"/>
</dbReference>
<evidence type="ECO:0000256" key="1">
    <source>
        <dbReference type="ARBA" id="ARBA00004651"/>
    </source>
</evidence>
<name>A0A6M4HF11_9PROT</name>
<dbReference type="GO" id="GO:0005886">
    <property type="term" value="C:plasma membrane"/>
    <property type="evidence" value="ECO:0007669"/>
    <property type="project" value="UniProtKB-SubCell"/>
</dbReference>
<dbReference type="InterPro" id="IPR038770">
    <property type="entry name" value="Na+/solute_symporter_sf"/>
</dbReference>
<dbReference type="EMBL" id="CP053073">
    <property type="protein sequence ID" value="QJR16627.1"/>
    <property type="molecule type" value="Genomic_DNA"/>
</dbReference>
<evidence type="ECO:0008006" key="11">
    <source>
        <dbReference type="Google" id="ProtNLM"/>
    </source>
</evidence>
<evidence type="ECO:0000256" key="3">
    <source>
        <dbReference type="ARBA" id="ARBA00022448"/>
    </source>
</evidence>
<feature type="transmembrane region" description="Helical" evidence="8">
    <location>
        <begin position="276"/>
        <end position="295"/>
    </location>
</feature>
<evidence type="ECO:0000256" key="7">
    <source>
        <dbReference type="ARBA" id="ARBA00023136"/>
    </source>
</evidence>
<dbReference type="KEGG" id="upl:DSM104440_03462"/>
<feature type="transmembrane region" description="Helical" evidence="8">
    <location>
        <begin position="218"/>
        <end position="239"/>
    </location>
</feature>
<dbReference type="Gene3D" id="1.20.1530.20">
    <property type="match status" value="1"/>
</dbReference>
<dbReference type="GO" id="GO:0055085">
    <property type="term" value="P:transmembrane transport"/>
    <property type="evidence" value="ECO:0007669"/>
    <property type="project" value="InterPro"/>
</dbReference>
<dbReference type="PANTHER" id="PTHR36838:SF4">
    <property type="entry name" value="AUXIN EFFLUX CARRIER FAMILY PROTEIN"/>
    <property type="match status" value="1"/>
</dbReference>
<keyword evidence="4" id="KW-1003">Cell membrane</keyword>
<keyword evidence="6 8" id="KW-1133">Transmembrane helix</keyword>
<organism evidence="9 10">
    <name type="scientific">Usitatibacter palustris</name>
    <dbReference type="NCBI Taxonomy" id="2732487"/>
    <lineage>
        <taxon>Bacteria</taxon>
        <taxon>Pseudomonadati</taxon>
        <taxon>Pseudomonadota</taxon>
        <taxon>Betaproteobacteria</taxon>
        <taxon>Nitrosomonadales</taxon>
        <taxon>Usitatibacteraceae</taxon>
        <taxon>Usitatibacter</taxon>
    </lineage>
</organism>
<feature type="transmembrane region" description="Helical" evidence="8">
    <location>
        <begin position="37"/>
        <end position="56"/>
    </location>
</feature>
<feature type="transmembrane region" description="Helical" evidence="8">
    <location>
        <begin position="63"/>
        <end position="86"/>
    </location>
</feature>
<proteinExistence type="inferred from homology"/>
<dbReference type="InParanoid" id="A0A6M4HF11"/>
<gene>
    <name evidence="9" type="ORF">DSM104440_03462</name>
</gene>
<accession>A0A6M4HF11</accession>
<dbReference type="PANTHER" id="PTHR36838">
    <property type="entry name" value="AUXIN EFFLUX CARRIER FAMILY PROTEIN"/>
    <property type="match status" value="1"/>
</dbReference>
<feature type="transmembrane region" description="Helical" evidence="8">
    <location>
        <begin position="106"/>
        <end position="139"/>
    </location>
</feature>
<evidence type="ECO:0000256" key="8">
    <source>
        <dbReference type="SAM" id="Phobius"/>
    </source>
</evidence>
<evidence type="ECO:0000313" key="10">
    <source>
        <dbReference type="Proteomes" id="UP000503096"/>
    </source>
</evidence>
<evidence type="ECO:0000256" key="4">
    <source>
        <dbReference type="ARBA" id="ARBA00022475"/>
    </source>
</evidence>
<sequence>MALALAILPNFVLIALGFLLSRRFDYGRDFWEGLEKLVYYVLFPALLFRSLAVAQLDFSRTGLLLALACAFTVAGMLLALPVGRLFKLERAVSASGFQCAFRFNTYIGLALAGSLFGQPAVAAAAILLGVMIPLVNLAAVAMLASGSDRGFLRELVRNPLIISTVTGFAWNVAGLPLPAFADHTLNLLAQTALPAGLLSVGAALRIERGDGHAGAHAYWLTVKLVALPLIALGLVRAFALTGVDAAVLVLLASLPTASSAYILAARMGADGRTAATQITVGTLLSMATIPFWMALL</sequence>
<dbReference type="AlphaFoldDB" id="A0A6M4HF11"/>
<evidence type="ECO:0000256" key="5">
    <source>
        <dbReference type="ARBA" id="ARBA00022692"/>
    </source>
</evidence>
<keyword evidence="7 8" id="KW-0472">Membrane</keyword>
<reference evidence="9 10" key="1">
    <citation type="submission" date="2020-04" db="EMBL/GenBank/DDBJ databases">
        <title>Usitatibacter rugosus gen. nov., sp. nov. and Usitatibacter palustris sp. nov., novel members of Usitatibacteraceae fam. nov. within the order Nitrosomonadales isolated from soil.</title>
        <authorList>
            <person name="Huber K.J."/>
            <person name="Neumann-Schaal M."/>
            <person name="Geppert A."/>
            <person name="Luckner M."/>
            <person name="Wanner G."/>
            <person name="Overmann J."/>
        </authorList>
    </citation>
    <scope>NUCLEOTIDE SEQUENCE [LARGE SCALE GENOMIC DNA]</scope>
    <source>
        <strain evidence="9 10">Swamp67</strain>
    </source>
</reference>
<keyword evidence="10" id="KW-1185">Reference proteome</keyword>
<evidence type="ECO:0000313" key="9">
    <source>
        <dbReference type="EMBL" id="QJR16627.1"/>
    </source>
</evidence>
<keyword evidence="3" id="KW-0813">Transport</keyword>